<reference evidence="3 4" key="1">
    <citation type="submission" date="2016-02" db="EMBL/GenBank/DDBJ databases">
        <authorList>
            <person name="Wen L."/>
            <person name="He K."/>
            <person name="Yang H."/>
        </authorList>
    </citation>
    <scope>NUCLEOTIDE SEQUENCE [LARGE SCALE GENOMIC DNA]</scope>
    <source>
        <strain evidence="3">ShG14-8</strain>
    </source>
</reference>
<dbReference type="SMART" id="SM00240">
    <property type="entry name" value="FHA"/>
    <property type="match status" value="1"/>
</dbReference>
<organism evidence="3 4">
    <name type="scientific">Candidatus Gallionella acididurans</name>
    <dbReference type="NCBI Taxonomy" id="1796491"/>
    <lineage>
        <taxon>Bacteria</taxon>
        <taxon>Pseudomonadati</taxon>
        <taxon>Pseudomonadota</taxon>
        <taxon>Betaproteobacteria</taxon>
        <taxon>Nitrosomonadales</taxon>
        <taxon>Gallionellaceae</taxon>
        <taxon>Gallionella</taxon>
    </lineage>
</organism>
<sequence>MPPTIEKLAVLFADICGSTALYETLGDDLARRLILRCINTMSGKIAAYQGKLIKTIGDEIMCTFPSAEAAFHAASAIQAAVENERLPDGGAMHIRIGFNYGEVINESNDVYGNTVNVAARVVAITRADQIMATRAVLDALPDNLRGKMRQILRAEFKGLQDRLDIYQVISERENPLSTRIGIPAYRKSAETVHEMILRYRHHTVTVNKQQRSAVLGRDESCSLAVQNDLASRLHCRIELRFGKFIITDQSTNGTYIRSSDGSVVHITREEAVLRGHGSVSLGVAFSDHPTDLVEYSVISTEDQS</sequence>
<dbReference type="InterPro" id="IPR050697">
    <property type="entry name" value="Adenylyl/Guanylyl_Cyclase_3/4"/>
</dbReference>
<dbReference type="InterPro" id="IPR000253">
    <property type="entry name" value="FHA_dom"/>
</dbReference>
<dbReference type="EMBL" id="LSLI01000008">
    <property type="protein sequence ID" value="KXS33298.1"/>
    <property type="molecule type" value="Genomic_DNA"/>
</dbReference>
<dbReference type="PROSITE" id="PS50125">
    <property type="entry name" value="GUANYLATE_CYCLASE_2"/>
    <property type="match status" value="1"/>
</dbReference>
<dbReference type="SUPFAM" id="SSF49879">
    <property type="entry name" value="SMAD/FHA domain"/>
    <property type="match status" value="1"/>
</dbReference>
<feature type="domain" description="Guanylate cyclase" evidence="2">
    <location>
        <begin position="9"/>
        <end position="122"/>
    </location>
</feature>
<dbReference type="Pfam" id="PF00498">
    <property type="entry name" value="FHA"/>
    <property type="match status" value="1"/>
</dbReference>
<name>A0A139BWR4_9PROT</name>
<dbReference type="InterPro" id="IPR008984">
    <property type="entry name" value="SMAD_FHA_dom_sf"/>
</dbReference>
<dbReference type="InterPro" id="IPR001054">
    <property type="entry name" value="A/G_cyclase"/>
</dbReference>
<dbReference type="PATRIC" id="fig|1796491.3.peg.652"/>
<dbReference type="SUPFAM" id="SSF55073">
    <property type="entry name" value="Nucleotide cyclase"/>
    <property type="match status" value="1"/>
</dbReference>
<proteinExistence type="predicted"/>
<evidence type="ECO:0000259" key="1">
    <source>
        <dbReference type="PROSITE" id="PS50006"/>
    </source>
</evidence>
<dbReference type="GO" id="GO:0004016">
    <property type="term" value="F:adenylate cyclase activity"/>
    <property type="evidence" value="ECO:0007669"/>
    <property type="project" value="UniProtKB-ARBA"/>
</dbReference>
<comment type="caution">
    <text evidence="3">The sequence shown here is derived from an EMBL/GenBank/DDBJ whole genome shotgun (WGS) entry which is preliminary data.</text>
</comment>
<gene>
    <name evidence="3" type="ORF">AWT59_0601</name>
</gene>
<accession>A0A139BWR4</accession>
<evidence type="ECO:0000313" key="4">
    <source>
        <dbReference type="Proteomes" id="UP000070578"/>
    </source>
</evidence>
<dbReference type="PROSITE" id="PS50006">
    <property type="entry name" value="FHA_DOMAIN"/>
    <property type="match status" value="1"/>
</dbReference>
<evidence type="ECO:0000313" key="3">
    <source>
        <dbReference type="EMBL" id="KXS33298.1"/>
    </source>
</evidence>
<dbReference type="AlphaFoldDB" id="A0A139BWR4"/>
<dbReference type="CDD" id="cd00060">
    <property type="entry name" value="FHA"/>
    <property type="match status" value="1"/>
</dbReference>
<dbReference type="PANTHER" id="PTHR43081:SF19">
    <property type="entry name" value="PH-SENSITIVE ADENYLATE CYCLASE RV1264"/>
    <property type="match status" value="1"/>
</dbReference>
<dbReference type="InterPro" id="IPR029787">
    <property type="entry name" value="Nucleotide_cyclase"/>
</dbReference>
<protein>
    <submittedName>
        <fullName evidence="3">Adenylate/guanylate cyclase</fullName>
    </submittedName>
</protein>
<evidence type="ECO:0000259" key="2">
    <source>
        <dbReference type="PROSITE" id="PS50125"/>
    </source>
</evidence>
<feature type="domain" description="FHA" evidence="1">
    <location>
        <begin position="213"/>
        <end position="256"/>
    </location>
</feature>
<dbReference type="Gene3D" id="3.30.70.1230">
    <property type="entry name" value="Nucleotide cyclase"/>
    <property type="match status" value="1"/>
</dbReference>
<dbReference type="Pfam" id="PF00211">
    <property type="entry name" value="Guanylate_cyc"/>
    <property type="match status" value="1"/>
</dbReference>
<dbReference type="GO" id="GO:0006171">
    <property type="term" value="P:cAMP biosynthetic process"/>
    <property type="evidence" value="ECO:0007669"/>
    <property type="project" value="TreeGrafter"/>
</dbReference>
<reference evidence="3 4" key="2">
    <citation type="submission" date="2016-03" db="EMBL/GenBank/DDBJ databases">
        <title>New uncultured bacterium of the family Gallionellaceae from acid mine drainage: description and reconstruction of genome based on metagenomic analysis of microbial community.</title>
        <authorList>
            <person name="Kadnikov V."/>
            <person name="Ivasenko D."/>
            <person name="Beletsky A."/>
            <person name="Mardanov A."/>
            <person name="Danilova E."/>
            <person name="Pimenov N."/>
            <person name="Karnachuk O."/>
            <person name="Ravin N."/>
        </authorList>
    </citation>
    <scope>NUCLEOTIDE SEQUENCE [LARGE SCALE GENOMIC DNA]</scope>
    <source>
        <strain evidence="3">ShG14-8</strain>
    </source>
</reference>
<dbReference type="Gene3D" id="2.60.200.20">
    <property type="match status" value="1"/>
</dbReference>
<dbReference type="PANTHER" id="PTHR43081">
    <property type="entry name" value="ADENYLATE CYCLASE, TERMINAL-DIFFERENTIATION SPECIFIC-RELATED"/>
    <property type="match status" value="1"/>
</dbReference>
<dbReference type="Proteomes" id="UP000070578">
    <property type="component" value="Unassembled WGS sequence"/>
</dbReference>
<dbReference type="GO" id="GO:0035556">
    <property type="term" value="P:intracellular signal transduction"/>
    <property type="evidence" value="ECO:0007669"/>
    <property type="project" value="InterPro"/>
</dbReference>
<dbReference type="SMART" id="SM00044">
    <property type="entry name" value="CYCc"/>
    <property type="match status" value="1"/>
</dbReference>
<dbReference type="CDD" id="cd07302">
    <property type="entry name" value="CHD"/>
    <property type="match status" value="1"/>
</dbReference>